<protein>
    <recommendedName>
        <fullName evidence="1">DOD-type homing endonuclease domain-containing protein</fullName>
    </recommendedName>
</protein>
<dbReference type="InterPro" id="IPR004860">
    <property type="entry name" value="LAGLIDADG_dom"/>
</dbReference>
<dbReference type="EMBL" id="LAZR01004652">
    <property type="protein sequence ID" value="KKN06732.1"/>
    <property type="molecule type" value="Genomic_DNA"/>
</dbReference>
<evidence type="ECO:0000259" key="1">
    <source>
        <dbReference type="PROSITE" id="PS50819"/>
    </source>
</evidence>
<feature type="non-terminal residue" evidence="2">
    <location>
        <position position="1"/>
    </location>
</feature>
<dbReference type="InterPro" id="IPR027434">
    <property type="entry name" value="Homing_endonucl"/>
</dbReference>
<dbReference type="PROSITE" id="PS50819">
    <property type="entry name" value="INTEIN_ENDONUCLEASE"/>
    <property type="match status" value="1"/>
</dbReference>
<reference evidence="2" key="1">
    <citation type="journal article" date="2015" name="Nature">
        <title>Complex archaea that bridge the gap between prokaryotes and eukaryotes.</title>
        <authorList>
            <person name="Spang A."/>
            <person name="Saw J.H."/>
            <person name="Jorgensen S.L."/>
            <person name="Zaremba-Niedzwiedzka K."/>
            <person name="Martijn J."/>
            <person name="Lind A.E."/>
            <person name="van Eijk R."/>
            <person name="Schleper C."/>
            <person name="Guy L."/>
            <person name="Ettema T.J."/>
        </authorList>
    </citation>
    <scope>NUCLEOTIDE SEQUENCE</scope>
</reference>
<accession>A0A0F9N4J1</accession>
<dbReference type="GO" id="GO:0004519">
    <property type="term" value="F:endonuclease activity"/>
    <property type="evidence" value="ECO:0007669"/>
    <property type="project" value="InterPro"/>
</dbReference>
<name>A0A0F9N4J1_9ZZZZ</name>
<dbReference type="Gene3D" id="3.10.28.10">
    <property type="entry name" value="Homing endonucleases"/>
    <property type="match status" value="1"/>
</dbReference>
<gene>
    <name evidence="2" type="ORF">LCGC14_1074340</name>
</gene>
<sequence>SEIPHEIIIGRNKQIELKKSEDVAELIAIMLGDGHLNLNGILISIALNNIDDERYVIYVRNLLTKLFKGIYIAEKSIENSKGYVFIINSKSVHQSLMSKGLIPGNKVKNQVDIPNWIFLSIKFSARALKGLFDTDGSISVNKKSKSLILSFSNASKPIVEGFKKLCNSINIQTGRVNGPYFSTKKSYKSVSKMFMVSIESKEQVKRFLQKINPEKFKEPYRYYWLGLNLMILGFPIYIRRKIEHAIEKYKVKNSLKKLIYSKRNVIFLKALYEKEFKISSNNKNSKIIKSLIDNEIKKSLT</sequence>
<feature type="domain" description="DOD-type homing endonuclease" evidence="1">
    <location>
        <begin position="26"/>
        <end position="171"/>
    </location>
</feature>
<dbReference type="InterPro" id="IPR004042">
    <property type="entry name" value="Intein_endonuc_central"/>
</dbReference>
<proteinExistence type="predicted"/>
<dbReference type="SUPFAM" id="SSF55608">
    <property type="entry name" value="Homing endonucleases"/>
    <property type="match status" value="1"/>
</dbReference>
<dbReference type="Pfam" id="PF14528">
    <property type="entry name" value="LAGLIDADG_3"/>
    <property type="match status" value="1"/>
</dbReference>
<organism evidence="2">
    <name type="scientific">marine sediment metagenome</name>
    <dbReference type="NCBI Taxonomy" id="412755"/>
    <lineage>
        <taxon>unclassified sequences</taxon>
        <taxon>metagenomes</taxon>
        <taxon>ecological metagenomes</taxon>
    </lineage>
</organism>
<dbReference type="AlphaFoldDB" id="A0A0F9N4J1"/>
<evidence type="ECO:0000313" key="2">
    <source>
        <dbReference type="EMBL" id="KKN06732.1"/>
    </source>
</evidence>
<comment type="caution">
    <text evidence="2">The sequence shown here is derived from an EMBL/GenBank/DDBJ whole genome shotgun (WGS) entry which is preliminary data.</text>
</comment>